<organism evidence="1 2">
    <name type="scientific">Microvirga subterranea</name>
    <dbReference type="NCBI Taxonomy" id="186651"/>
    <lineage>
        <taxon>Bacteria</taxon>
        <taxon>Pseudomonadati</taxon>
        <taxon>Pseudomonadota</taxon>
        <taxon>Alphaproteobacteria</taxon>
        <taxon>Hyphomicrobiales</taxon>
        <taxon>Methylobacteriaceae</taxon>
        <taxon>Microvirga</taxon>
    </lineage>
</organism>
<comment type="caution">
    <text evidence="1">The sequence shown here is derived from an EMBL/GenBank/DDBJ whole genome shotgun (WGS) entry which is preliminary data.</text>
</comment>
<keyword evidence="2" id="KW-1185">Reference proteome</keyword>
<dbReference type="EMBL" id="QQBB01000006">
    <property type="protein sequence ID" value="RDI58050.1"/>
    <property type="molecule type" value="Genomic_DNA"/>
</dbReference>
<evidence type="ECO:0000313" key="1">
    <source>
        <dbReference type="EMBL" id="RDI58050.1"/>
    </source>
</evidence>
<dbReference type="AlphaFoldDB" id="A0A370HJU6"/>
<dbReference type="Proteomes" id="UP000254925">
    <property type="component" value="Unassembled WGS sequence"/>
</dbReference>
<reference evidence="1 2" key="1">
    <citation type="submission" date="2018-07" db="EMBL/GenBank/DDBJ databases">
        <title>Genomic Encyclopedia of Type Strains, Phase IV (KMG-IV): sequencing the most valuable type-strain genomes for metagenomic binning, comparative biology and taxonomic classification.</title>
        <authorList>
            <person name="Goeker M."/>
        </authorList>
    </citation>
    <scope>NUCLEOTIDE SEQUENCE [LARGE SCALE GENOMIC DNA]</scope>
    <source>
        <strain evidence="1 2">DSM 14364</strain>
    </source>
</reference>
<name>A0A370HJU6_9HYPH</name>
<gene>
    <name evidence="1" type="ORF">DES45_106364</name>
</gene>
<sequence length="79" mass="8851">MIHVNAAYSETTKCCPMSEQLFQVVAAISRRVSQSSSKVHQQVKDSRETVLRSHHLLKTQQIYPYAWNAPGDPAIVSVP</sequence>
<proteinExistence type="predicted"/>
<protein>
    <submittedName>
        <fullName evidence="1">Uncharacterized protein</fullName>
    </submittedName>
</protein>
<evidence type="ECO:0000313" key="2">
    <source>
        <dbReference type="Proteomes" id="UP000254925"/>
    </source>
</evidence>
<accession>A0A370HJU6</accession>